<dbReference type="GO" id="GO:0005384">
    <property type="term" value="F:manganese ion transmembrane transporter activity"/>
    <property type="evidence" value="ECO:0007669"/>
    <property type="project" value="TreeGrafter"/>
</dbReference>
<name>A0A1G9PWT5_9FIRM</name>
<evidence type="ECO:0000256" key="4">
    <source>
        <dbReference type="ARBA" id="ARBA00022989"/>
    </source>
</evidence>
<evidence type="ECO:0000313" key="8">
    <source>
        <dbReference type="Proteomes" id="UP000199476"/>
    </source>
</evidence>
<protein>
    <submittedName>
        <fullName evidence="7">Manganese transport protein</fullName>
    </submittedName>
</protein>
<dbReference type="PANTHER" id="PTHR11706:SF33">
    <property type="entry name" value="NATURAL RESISTANCE-ASSOCIATED MACROPHAGE PROTEIN 2"/>
    <property type="match status" value="1"/>
</dbReference>
<dbReference type="Proteomes" id="UP000199476">
    <property type="component" value="Unassembled WGS sequence"/>
</dbReference>
<keyword evidence="2" id="KW-0813">Transport</keyword>
<dbReference type="GO" id="GO:0034755">
    <property type="term" value="P:iron ion transmembrane transport"/>
    <property type="evidence" value="ECO:0007669"/>
    <property type="project" value="TreeGrafter"/>
</dbReference>
<feature type="transmembrane region" description="Helical" evidence="6">
    <location>
        <begin position="38"/>
        <end position="59"/>
    </location>
</feature>
<dbReference type="STRING" id="321763.SAMN04488692_11464"/>
<evidence type="ECO:0000256" key="5">
    <source>
        <dbReference type="ARBA" id="ARBA00023136"/>
    </source>
</evidence>
<feature type="transmembrane region" description="Helical" evidence="6">
    <location>
        <begin position="277"/>
        <end position="307"/>
    </location>
</feature>
<keyword evidence="3 6" id="KW-0812">Transmembrane</keyword>
<keyword evidence="4 6" id="KW-1133">Transmembrane helix</keyword>
<evidence type="ECO:0000313" key="7">
    <source>
        <dbReference type="EMBL" id="SDM03220.1"/>
    </source>
</evidence>
<feature type="transmembrane region" description="Helical" evidence="6">
    <location>
        <begin position="187"/>
        <end position="208"/>
    </location>
</feature>
<dbReference type="OrthoDB" id="141480at2"/>
<evidence type="ECO:0000256" key="6">
    <source>
        <dbReference type="SAM" id="Phobius"/>
    </source>
</evidence>
<evidence type="ECO:0000256" key="3">
    <source>
        <dbReference type="ARBA" id="ARBA00022692"/>
    </source>
</evidence>
<evidence type="ECO:0000256" key="1">
    <source>
        <dbReference type="ARBA" id="ARBA00004141"/>
    </source>
</evidence>
<dbReference type="NCBIfam" id="NF037982">
    <property type="entry name" value="Nramp_1"/>
    <property type="match status" value="1"/>
</dbReference>
<dbReference type="EMBL" id="FNGO01000014">
    <property type="protein sequence ID" value="SDM03220.1"/>
    <property type="molecule type" value="Genomic_DNA"/>
</dbReference>
<dbReference type="InterPro" id="IPR001046">
    <property type="entry name" value="NRAMP_fam"/>
</dbReference>
<feature type="transmembrane region" description="Helical" evidence="6">
    <location>
        <begin position="113"/>
        <end position="136"/>
    </location>
</feature>
<feature type="transmembrane region" description="Helical" evidence="6">
    <location>
        <begin position="80"/>
        <end position="101"/>
    </location>
</feature>
<dbReference type="Pfam" id="PF01566">
    <property type="entry name" value="Nramp"/>
    <property type="match status" value="1"/>
</dbReference>
<keyword evidence="5 6" id="KW-0472">Membrane</keyword>
<feature type="transmembrane region" description="Helical" evidence="6">
    <location>
        <begin position="148"/>
        <end position="167"/>
    </location>
</feature>
<dbReference type="RefSeq" id="WP_089760679.1">
    <property type="nucleotide sequence ID" value="NZ_FNGO01000014.1"/>
</dbReference>
<accession>A0A1G9PWT5</accession>
<feature type="transmembrane region" description="Helical" evidence="6">
    <location>
        <begin position="229"/>
        <end position="250"/>
    </location>
</feature>
<sequence>MNLIERLKQIGPGAMVAAAFIGPGTVTTATVTGADHGFVLLWAVAFSILSVIVLQEFSARLGIVSGEGLGEALRKEFSNPIIKFIAVFLVVGAIGVGAAAFETGNILGGAMGLATITGVSEQIWGPVIGLIALAILWTGKYELVEKVLIGLVALMSVSFVATALILRPDMGEIMAGLFAPSLPEGEGLTLVIALIGTTVVPYNLFLHASSVQDKWQGTENLNAARFDTIFSIIVGGIITLAIVITSAAVIHGTGMEVADAGDMAVQLEPTLGRWAKWFFAIGLFGAGFSSAATAPLAGAYATAGALGWKRDLKSTKFRAVLLIILLIGVIGSAMGADPVQLIIFAQAVNGILLPISAVFLLYVMNNTEKLGEYTNGTFANIIGGIIVAITIIIGIMELMAVFGG</sequence>
<proteinExistence type="predicted"/>
<feature type="transmembrane region" description="Helical" evidence="6">
    <location>
        <begin position="377"/>
        <end position="402"/>
    </location>
</feature>
<feature type="transmembrane region" description="Helical" evidence="6">
    <location>
        <begin position="319"/>
        <end position="336"/>
    </location>
</feature>
<comment type="subcellular location">
    <subcellularLocation>
        <location evidence="1">Membrane</location>
        <topology evidence="1">Multi-pass membrane protein</topology>
    </subcellularLocation>
</comment>
<keyword evidence="8" id="KW-1185">Reference proteome</keyword>
<dbReference type="AlphaFoldDB" id="A0A1G9PWT5"/>
<dbReference type="GO" id="GO:0005886">
    <property type="term" value="C:plasma membrane"/>
    <property type="evidence" value="ECO:0007669"/>
    <property type="project" value="TreeGrafter"/>
</dbReference>
<dbReference type="GO" id="GO:0015086">
    <property type="term" value="F:cadmium ion transmembrane transporter activity"/>
    <property type="evidence" value="ECO:0007669"/>
    <property type="project" value="TreeGrafter"/>
</dbReference>
<evidence type="ECO:0000256" key="2">
    <source>
        <dbReference type="ARBA" id="ARBA00022448"/>
    </source>
</evidence>
<reference evidence="7 8" key="1">
    <citation type="submission" date="2016-10" db="EMBL/GenBank/DDBJ databases">
        <authorList>
            <person name="de Groot N.N."/>
        </authorList>
    </citation>
    <scope>NUCLEOTIDE SEQUENCE [LARGE SCALE GENOMIC DNA]</scope>
    <source>
        <strain evidence="7 8">SLAS-1</strain>
    </source>
</reference>
<dbReference type="PANTHER" id="PTHR11706">
    <property type="entry name" value="SOLUTE CARRIER PROTEIN FAMILY 11 MEMBER"/>
    <property type="match status" value="1"/>
</dbReference>
<organism evidence="7 8">
    <name type="scientific">Halarsenatibacter silvermanii</name>
    <dbReference type="NCBI Taxonomy" id="321763"/>
    <lineage>
        <taxon>Bacteria</taxon>
        <taxon>Bacillati</taxon>
        <taxon>Bacillota</taxon>
        <taxon>Clostridia</taxon>
        <taxon>Halanaerobiales</taxon>
        <taxon>Halarsenatibacteraceae</taxon>
        <taxon>Halarsenatibacter</taxon>
    </lineage>
</organism>
<gene>
    <name evidence="7" type="ORF">SAMN04488692_11464</name>
</gene>
<feature type="transmembrane region" description="Helical" evidence="6">
    <location>
        <begin position="342"/>
        <end position="365"/>
    </location>
</feature>